<reference evidence="1 2" key="1">
    <citation type="submission" date="2018-06" db="EMBL/GenBank/DDBJ databases">
        <title>Genomic Encyclopedia of Type Strains, Phase IV (KMG-IV): sequencing the most valuable type-strain genomes for metagenomic binning, comparative biology and taxonomic classification.</title>
        <authorList>
            <person name="Goeker M."/>
        </authorList>
    </citation>
    <scope>NUCLEOTIDE SEQUENCE [LARGE SCALE GENOMIC DNA]</scope>
    <source>
        <strain evidence="1 2">DSM 24032</strain>
    </source>
</reference>
<keyword evidence="2" id="KW-1185">Reference proteome</keyword>
<dbReference type="Proteomes" id="UP000253083">
    <property type="component" value="Unassembled WGS sequence"/>
</dbReference>
<protein>
    <submittedName>
        <fullName evidence="1">Oligosaccharide biosynthesis protein Alg14</fullName>
    </submittedName>
</protein>
<dbReference type="RefSeq" id="WP_113952563.1">
    <property type="nucleotide sequence ID" value="NZ_QNRT01000001.1"/>
</dbReference>
<name>A0A395JNR5_9GAMM</name>
<gene>
    <name evidence="1" type="ORF">DFR28_101337</name>
</gene>
<dbReference type="Gene3D" id="3.40.50.2000">
    <property type="entry name" value="Glycogen Phosphorylase B"/>
    <property type="match status" value="1"/>
</dbReference>
<dbReference type="OrthoDB" id="555447at2"/>
<dbReference type="Pfam" id="PF08660">
    <property type="entry name" value="Alg14"/>
    <property type="match status" value="1"/>
</dbReference>
<evidence type="ECO:0000313" key="1">
    <source>
        <dbReference type="EMBL" id="RBP52953.1"/>
    </source>
</evidence>
<dbReference type="InParanoid" id="A0A395JNR5"/>
<dbReference type="AlphaFoldDB" id="A0A395JNR5"/>
<proteinExistence type="predicted"/>
<sequence length="155" mass="16935">MTKANINTKKVLAVASGGGHWVQLSLLSESFKHCDIHYVTTDLNLSAIESQTDLSVVIDADLSQKVRLIPLSIQMAALIIRKRPDYIISTGAAPGFFAVLFGQLIGAKTIWVDSMANHSKLSVSGKYASKFCDLCLTQWPHLADNKRVKYSGSLL</sequence>
<evidence type="ECO:0000313" key="2">
    <source>
        <dbReference type="Proteomes" id="UP000253083"/>
    </source>
</evidence>
<dbReference type="InterPro" id="IPR013969">
    <property type="entry name" value="Oligosacch_biosynth_Alg14"/>
</dbReference>
<comment type="caution">
    <text evidence="1">The sequence shown here is derived from an EMBL/GenBank/DDBJ whole genome shotgun (WGS) entry which is preliminary data.</text>
</comment>
<dbReference type="GO" id="GO:0006488">
    <property type="term" value="P:dolichol-linked oligosaccharide biosynthetic process"/>
    <property type="evidence" value="ECO:0007669"/>
    <property type="project" value="InterPro"/>
</dbReference>
<accession>A0A395JNR5</accession>
<organism evidence="1 2">
    <name type="scientific">Arenicella xantha</name>
    <dbReference type="NCBI Taxonomy" id="644221"/>
    <lineage>
        <taxon>Bacteria</taxon>
        <taxon>Pseudomonadati</taxon>
        <taxon>Pseudomonadota</taxon>
        <taxon>Gammaproteobacteria</taxon>
        <taxon>Arenicellales</taxon>
        <taxon>Arenicellaceae</taxon>
        <taxon>Arenicella</taxon>
    </lineage>
</organism>
<dbReference type="EMBL" id="QNRT01000001">
    <property type="protein sequence ID" value="RBP52953.1"/>
    <property type="molecule type" value="Genomic_DNA"/>
</dbReference>